<dbReference type="FunCoup" id="A0A151ZJ84">
    <property type="interactions" value="786"/>
</dbReference>
<dbReference type="InterPro" id="IPR002164">
    <property type="entry name" value="NAP_family"/>
</dbReference>
<protein>
    <submittedName>
        <fullName evidence="4">Putative nucleosome assembly protein</fullName>
    </submittedName>
</protein>
<evidence type="ECO:0000256" key="3">
    <source>
        <dbReference type="SAM" id="MobiDB-lite"/>
    </source>
</evidence>
<reference evidence="4 5" key="1">
    <citation type="submission" date="2015-12" db="EMBL/GenBank/DDBJ databases">
        <title>Dictyostelia acquired genes for synthesis and detection of signals that induce cell-type specialization by lateral gene transfer from prokaryotes.</title>
        <authorList>
            <person name="Gloeckner G."/>
            <person name="Schaap P."/>
        </authorList>
    </citation>
    <scope>NUCLEOTIDE SEQUENCE [LARGE SCALE GENOMIC DNA]</scope>
    <source>
        <strain evidence="4 5">TK</strain>
    </source>
</reference>
<gene>
    <name evidence="4" type="ORF">DLAC_04850</name>
</gene>
<comment type="caution">
    <text evidence="4">The sequence shown here is derived from an EMBL/GenBank/DDBJ whole genome shotgun (WGS) entry which is preliminary data.</text>
</comment>
<dbReference type="GO" id="GO:0005634">
    <property type="term" value="C:nucleus"/>
    <property type="evidence" value="ECO:0007669"/>
    <property type="project" value="InterPro"/>
</dbReference>
<comment type="similarity">
    <text evidence="1 2">Belongs to the nucleosome assembly protein (NAP) family.</text>
</comment>
<dbReference type="EMBL" id="LODT01000023">
    <property type="protein sequence ID" value="KYQ93959.1"/>
    <property type="molecule type" value="Genomic_DNA"/>
</dbReference>
<dbReference type="OMA" id="YFLNCLP"/>
<dbReference type="PANTHER" id="PTHR11875">
    <property type="entry name" value="TESTIS-SPECIFIC Y-ENCODED PROTEIN"/>
    <property type="match status" value="1"/>
</dbReference>
<dbReference type="OrthoDB" id="19405at2759"/>
<evidence type="ECO:0000256" key="1">
    <source>
        <dbReference type="ARBA" id="ARBA00009947"/>
    </source>
</evidence>
<dbReference type="InParanoid" id="A0A151ZJ84"/>
<evidence type="ECO:0000313" key="4">
    <source>
        <dbReference type="EMBL" id="KYQ93959.1"/>
    </source>
</evidence>
<keyword evidence="5" id="KW-1185">Reference proteome</keyword>
<proteinExistence type="inferred from homology"/>
<evidence type="ECO:0000313" key="5">
    <source>
        <dbReference type="Proteomes" id="UP000076078"/>
    </source>
</evidence>
<feature type="region of interest" description="Disordered" evidence="3">
    <location>
        <begin position="261"/>
        <end position="314"/>
    </location>
</feature>
<dbReference type="InterPro" id="IPR037231">
    <property type="entry name" value="NAP-like_sf"/>
</dbReference>
<accession>A0A151ZJ84</accession>
<dbReference type="Gene3D" id="3.30.1120.90">
    <property type="entry name" value="Nucleosome assembly protein"/>
    <property type="match status" value="1"/>
</dbReference>
<evidence type="ECO:0000256" key="2">
    <source>
        <dbReference type="RuleBase" id="RU003876"/>
    </source>
</evidence>
<sequence length="314" mass="35657">MSIQEIPITSNSTLKRVNALLKLHDDFEGLNQEMNKEIAEIEKKYLTKFTPLWNKRGEIVKGSVEPTDDESKPKEAFELPGLTDKAEKGIPKFWLTALMNHSQIGSLIEDVDAEPLAYLVDIKFEDTEKEIKAEFFFEENPFFSNTVLTKVITFDDEQDEIENIQNTPIQWKEGKNFTVKKVQKKTKGKGKAGKKPTVQVQTVEESVPCFFSTFLSPVDEEAEEEDDQPNELQFLQYQCLAVLKDIIVPNAVEWFLGRGVEDNEGMGDFEDFDDEGEEEDDDEDDEDDVPQPRGRGGKPAGAPQPPQAQDCKQQ</sequence>
<dbReference type="SUPFAM" id="SSF143113">
    <property type="entry name" value="NAP-like"/>
    <property type="match status" value="1"/>
</dbReference>
<dbReference type="Pfam" id="PF00956">
    <property type="entry name" value="NAP"/>
    <property type="match status" value="1"/>
</dbReference>
<dbReference type="Gene3D" id="1.20.5.1500">
    <property type="match status" value="1"/>
</dbReference>
<organism evidence="4 5">
    <name type="scientific">Tieghemostelium lacteum</name>
    <name type="common">Slime mold</name>
    <name type="synonym">Dictyostelium lacteum</name>
    <dbReference type="NCBI Taxonomy" id="361077"/>
    <lineage>
        <taxon>Eukaryota</taxon>
        <taxon>Amoebozoa</taxon>
        <taxon>Evosea</taxon>
        <taxon>Eumycetozoa</taxon>
        <taxon>Dictyostelia</taxon>
        <taxon>Dictyosteliales</taxon>
        <taxon>Raperosteliaceae</taxon>
        <taxon>Tieghemostelium</taxon>
    </lineage>
</organism>
<dbReference type="STRING" id="361077.A0A151ZJ84"/>
<feature type="compositionally biased region" description="Acidic residues" evidence="3">
    <location>
        <begin position="262"/>
        <end position="289"/>
    </location>
</feature>
<name>A0A151ZJ84_TIELA</name>
<dbReference type="AlphaFoldDB" id="A0A151ZJ84"/>
<dbReference type="GO" id="GO:0006334">
    <property type="term" value="P:nucleosome assembly"/>
    <property type="evidence" value="ECO:0007669"/>
    <property type="project" value="InterPro"/>
</dbReference>
<dbReference type="Proteomes" id="UP000076078">
    <property type="component" value="Unassembled WGS sequence"/>
</dbReference>